<feature type="domain" description="Major facilitator superfamily (MFS) profile" evidence="5">
    <location>
        <begin position="212"/>
        <end position="392"/>
    </location>
</feature>
<feature type="transmembrane region" description="Helical" evidence="4">
    <location>
        <begin position="368"/>
        <end position="386"/>
    </location>
</feature>
<dbReference type="PANTHER" id="PTHR23534">
    <property type="entry name" value="MFS PERMEASE"/>
    <property type="match status" value="1"/>
</dbReference>
<evidence type="ECO:0000256" key="3">
    <source>
        <dbReference type="ARBA" id="ARBA00023136"/>
    </source>
</evidence>
<dbReference type="RefSeq" id="WP_166304927.1">
    <property type="nucleotide sequence ID" value="NZ_CAWPIB010000007.1"/>
</dbReference>
<proteinExistence type="predicted"/>
<keyword evidence="2 4" id="KW-1133">Transmembrane helix</keyword>
<evidence type="ECO:0000313" key="7">
    <source>
        <dbReference type="Proteomes" id="UP000591844"/>
    </source>
</evidence>
<reference evidence="6 7" key="1">
    <citation type="submission" date="2018-02" db="EMBL/GenBank/DDBJ databases">
        <authorList>
            <person name="Machado R.A."/>
        </authorList>
    </citation>
    <scope>NUCLEOTIDE SEQUENCE [LARGE SCALE GENOMIC DNA]</scope>
    <source>
        <strain evidence="6 7">DSM 19724</strain>
    </source>
</reference>
<sequence>MNISQKKNIVWLALGQGLTGSIISLLTLSSTLVGVRLAPIPELATLPVTGTVVGAALMIYSVSTLMEKFGRRIAFIIGSMLGLLGCLIAGGALLWHSFAFFAVGTFVLGAFSAFNQYYRFAAAEVCEDGENKKRATAWVVGGGIMGGFLGPFVASQGVELFPEYPFFGSFVFAALICLLTAIVQAQLTLGDTVAKSSVGKDIRPLSALLKDRAFLMGTASCAIAFSVMTLLMNSAPLAMHHHHFSIVNSAVVLQWHFVAMYAPALLLVGLATRLRSEMIIVLGVAMNLIGILLAYSGTSFFHFLSSLIMFGIGWAFMFNGGTFLLNAFSHSIHKSRIQGINSLITYVLNAIASLSVGGMMAMGNGWDLVNTIGLVGVIALLAILLANKWKKG</sequence>
<dbReference type="Pfam" id="PF07690">
    <property type="entry name" value="MFS_1"/>
    <property type="match status" value="1"/>
</dbReference>
<dbReference type="SUPFAM" id="SSF103473">
    <property type="entry name" value="MFS general substrate transporter"/>
    <property type="match status" value="1"/>
</dbReference>
<feature type="transmembrane region" description="Helical" evidence="4">
    <location>
        <begin position="213"/>
        <end position="232"/>
    </location>
</feature>
<evidence type="ECO:0000256" key="1">
    <source>
        <dbReference type="ARBA" id="ARBA00022692"/>
    </source>
</evidence>
<dbReference type="PROSITE" id="PS50850">
    <property type="entry name" value="MFS"/>
    <property type="match status" value="1"/>
</dbReference>
<dbReference type="GO" id="GO:0022857">
    <property type="term" value="F:transmembrane transporter activity"/>
    <property type="evidence" value="ECO:0007669"/>
    <property type="project" value="InterPro"/>
</dbReference>
<dbReference type="PANTHER" id="PTHR23534:SF1">
    <property type="entry name" value="MAJOR FACILITATOR SUPERFAMILY PROTEIN"/>
    <property type="match status" value="1"/>
</dbReference>
<comment type="caution">
    <text evidence="6">The sequence shown here is derived from an EMBL/GenBank/DDBJ whole genome shotgun (WGS) entry which is preliminary data.</text>
</comment>
<evidence type="ECO:0000256" key="2">
    <source>
        <dbReference type="ARBA" id="ARBA00022989"/>
    </source>
</evidence>
<dbReference type="Gene3D" id="1.20.1250.20">
    <property type="entry name" value="MFS general substrate transporter like domains"/>
    <property type="match status" value="1"/>
</dbReference>
<feature type="transmembrane region" description="Helical" evidence="4">
    <location>
        <begin position="340"/>
        <end position="362"/>
    </location>
</feature>
<feature type="transmembrane region" description="Helical" evidence="4">
    <location>
        <begin position="303"/>
        <end position="328"/>
    </location>
</feature>
<organism evidence="6 7">
    <name type="scientific">Photorhabdus cinerea</name>
    <dbReference type="NCBI Taxonomy" id="471575"/>
    <lineage>
        <taxon>Bacteria</taxon>
        <taxon>Pseudomonadati</taxon>
        <taxon>Pseudomonadota</taxon>
        <taxon>Gammaproteobacteria</taxon>
        <taxon>Enterobacterales</taxon>
        <taxon>Morganellaceae</taxon>
        <taxon>Photorhabdus</taxon>
    </lineage>
</organism>
<keyword evidence="3 4" id="KW-0472">Membrane</keyword>
<accession>A0A7X5QD79</accession>
<keyword evidence="1 4" id="KW-0812">Transmembrane</keyword>
<dbReference type="InterPro" id="IPR011701">
    <property type="entry name" value="MFS"/>
</dbReference>
<dbReference type="InterPro" id="IPR020846">
    <property type="entry name" value="MFS_dom"/>
</dbReference>
<name>A0A7X5QD79_9GAMM</name>
<feature type="transmembrane region" description="Helical" evidence="4">
    <location>
        <begin position="44"/>
        <end position="66"/>
    </location>
</feature>
<evidence type="ECO:0000259" key="5">
    <source>
        <dbReference type="PROSITE" id="PS50850"/>
    </source>
</evidence>
<evidence type="ECO:0000256" key="4">
    <source>
        <dbReference type="SAM" id="Phobius"/>
    </source>
</evidence>
<evidence type="ECO:0000313" key="6">
    <source>
        <dbReference type="EMBL" id="NHB92201.1"/>
    </source>
</evidence>
<keyword evidence="7" id="KW-1185">Reference proteome</keyword>
<protein>
    <submittedName>
        <fullName evidence="6">Multidrug resistance protein</fullName>
    </submittedName>
</protein>
<dbReference type="EMBL" id="PUJW01000007">
    <property type="protein sequence ID" value="NHB92201.1"/>
    <property type="molecule type" value="Genomic_DNA"/>
</dbReference>
<dbReference type="Proteomes" id="UP000591844">
    <property type="component" value="Unassembled WGS sequence"/>
</dbReference>
<dbReference type="InterPro" id="IPR036259">
    <property type="entry name" value="MFS_trans_sf"/>
</dbReference>
<gene>
    <name evidence="6" type="ORF">C5469_08575</name>
</gene>
<feature type="transmembrane region" description="Helical" evidence="4">
    <location>
        <begin position="9"/>
        <end position="32"/>
    </location>
</feature>
<feature type="transmembrane region" description="Helical" evidence="4">
    <location>
        <begin position="73"/>
        <end position="92"/>
    </location>
</feature>
<dbReference type="AlphaFoldDB" id="A0A7X5QD79"/>
<feature type="transmembrane region" description="Helical" evidence="4">
    <location>
        <begin position="98"/>
        <end position="114"/>
    </location>
</feature>
<feature type="transmembrane region" description="Helical" evidence="4">
    <location>
        <begin position="135"/>
        <end position="154"/>
    </location>
</feature>
<feature type="transmembrane region" description="Helical" evidence="4">
    <location>
        <begin position="278"/>
        <end position="297"/>
    </location>
</feature>
<feature type="transmembrane region" description="Helical" evidence="4">
    <location>
        <begin position="166"/>
        <end position="187"/>
    </location>
</feature>
<feature type="transmembrane region" description="Helical" evidence="4">
    <location>
        <begin position="252"/>
        <end position="271"/>
    </location>
</feature>